<dbReference type="InterPro" id="IPR004387">
    <property type="entry name" value="Pept_M50_Zn"/>
</dbReference>
<reference evidence="13 14" key="1">
    <citation type="submission" date="2019-10" db="EMBL/GenBank/DDBJ databases">
        <title>Cognatihalovulum marinum gen. nov. sp. nov., a new member of the family Rhodobacteraceae isolated from deep seawater of the Northwest Indian Ocean.</title>
        <authorList>
            <person name="Ruan C."/>
            <person name="Wang J."/>
            <person name="Zheng X."/>
            <person name="Song L."/>
            <person name="Zhu Y."/>
            <person name="Huang Y."/>
            <person name="Lu Z."/>
            <person name="Du W."/>
            <person name="Huang L."/>
            <person name="Dai X."/>
        </authorList>
    </citation>
    <scope>NUCLEOTIDE SEQUENCE [LARGE SCALE GENOMIC DNA]</scope>
    <source>
        <strain evidence="13 14">2CG4</strain>
    </source>
</reference>
<keyword evidence="11" id="KW-0479">Metal-binding</keyword>
<dbReference type="Pfam" id="PF17820">
    <property type="entry name" value="PDZ_6"/>
    <property type="match status" value="1"/>
</dbReference>
<keyword evidence="6 11" id="KW-0378">Hydrolase</keyword>
<proteinExistence type="inferred from homology"/>
<keyword evidence="8 11" id="KW-1133">Transmembrane helix</keyword>
<dbReference type="PANTHER" id="PTHR42837:SF2">
    <property type="entry name" value="MEMBRANE METALLOPROTEASE ARASP2, CHLOROPLASTIC-RELATED"/>
    <property type="match status" value="1"/>
</dbReference>
<dbReference type="Proteomes" id="UP000474957">
    <property type="component" value="Unassembled WGS sequence"/>
</dbReference>
<evidence type="ECO:0000256" key="3">
    <source>
        <dbReference type="ARBA" id="ARBA00007931"/>
    </source>
</evidence>
<dbReference type="RefSeq" id="WP_154446416.1">
    <property type="nucleotide sequence ID" value="NZ_WIND01000006.1"/>
</dbReference>
<organism evidence="13 14">
    <name type="scientific">Halovulum marinum</name>
    <dbReference type="NCBI Taxonomy" id="2662447"/>
    <lineage>
        <taxon>Bacteria</taxon>
        <taxon>Pseudomonadati</taxon>
        <taxon>Pseudomonadota</taxon>
        <taxon>Alphaproteobacteria</taxon>
        <taxon>Rhodobacterales</taxon>
        <taxon>Paracoccaceae</taxon>
        <taxon>Halovulum</taxon>
    </lineage>
</organism>
<dbReference type="PROSITE" id="PS50106">
    <property type="entry name" value="PDZ"/>
    <property type="match status" value="1"/>
</dbReference>
<dbReference type="PANTHER" id="PTHR42837">
    <property type="entry name" value="REGULATOR OF SIGMA-E PROTEASE RSEP"/>
    <property type="match status" value="1"/>
</dbReference>
<feature type="transmembrane region" description="Helical" evidence="11">
    <location>
        <begin position="375"/>
        <end position="397"/>
    </location>
</feature>
<dbReference type="InterPro" id="IPR008915">
    <property type="entry name" value="Peptidase_M50"/>
</dbReference>
<evidence type="ECO:0000256" key="2">
    <source>
        <dbReference type="ARBA" id="ARBA00004141"/>
    </source>
</evidence>
<keyword evidence="9 11" id="KW-0482">Metalloprotease</keyword>
<feature type="transmembrane region" description="Helical" evidence="11">
    <location>
        <begin position="12"/>
        <end position="30"/>
    </location>
</feature>
<dbReference type="CDD" id="cd23081">
    <property type="entry name" value="cpPDZ_EcRseP-like"/>
    <property type="match status" value="1"/>
</dbReference>
<dbReference type="GO" id="GO:0046872">
    <property type="term" value="F:metal ion binding"/>
    <property type="evidence" value="ECO:0007669"/>
    <property type="project" value="UniProtKB-KW"/>
</dbReference>
<evidence type="ECO:0000256" key="6">
    <source>
        <dbReference type="ARBA" id="ARBA00022801"/>
    </source>
</evidence>
<gene>
    <name evidence="13" type="primary">rseP</name>
    <name evidence="13" type="ORF">GE300_09945</name>
</gene>
<dbReference type="CDD" id="cd06163">
    <property type="entry name" value="S2P-M50_PDZ_RseP-like"/>
    <property type="match status" value="1"/>
</dbReference>
<evidence type="ECO:0000256" key="9">
    <source>
        <dbReference type="ARBA" id="ARBA00023049"/>
    </source>
</evidence>
<evidence type="ECO:0000256" key="11">
    <source>
        <dbReference type="RuleBase" id="RU362031"/>
    </source>
</evidence>
<dbReference type="InterPro" id="IPR041489">
    <property type="entry name" value="PDZ_6"/>
</dbReference>
<evidence type="ECO:0000256" key="7">
    <source>
        <dbReference type="ARBA" id="ARBA00022833"/>
    </source>
</evidence>
<evidence type="ECO:0000256" key="4">
    <source>
        <dbReference type="ARBA" id="ARBA00022670"/>
    </source>
</evidence>
<dbReference type="NCBIfam" id="TIGR00054">
    <property type="entry name" value="RIP metalloprotease RseP"/>
    <property type="match status" value="1"/>
</dbReference>
<dbReference type="InterPro" id="IPR001478">
    <property type="entry name" value="PDZ"/>
</dbReference>
<comment type="subcellular location">
    <subcellularLocation>
        <location evidence="2">Membrane</location>
        <topology evidence="2">Multi-pass membrane protein</topology>
    </subcellularLocation>
</comment>
<dbReference type="GO" id="GO:0006508">
    <property type="term" value="P:proteolysis"/>
    <property type="evidence" value="ECO:0007669"/>
    <property type="project" value="UniProtKB-KW"/>
</dbReference>
<sequence>MEFISDLPVVGGFLSSAIAFVVVLGVVVFVHEYGHYIVGRWCGIRAEVFSMGFGPRLGAWVDRRGTRWQVSALPLGGYVKFVGDTDGSSRTDPKHLEALSETERAHSFHGAALWRRALTVAAGPVANFILSILVFGLIALWAGVPADGARVGEVSVLPGQQASDLRRGDLILELNGAPVADFAELYEAANEMETAGPVRLLVERDGRRLELTTPFPLPPLVQGVEPLSAAANAGLKPGDFIRAADGERLHSFGDLRDVVLNSGGDELELEVVRGDVLLTLPITPREVERVNPDGTVETRVMIGVGGDVLIYPLTRTPTPWRALAIGVERMWEIITLSLTGIGHIIAGNLSVDNLQGPLGIAQISGASAAQGAGNLITLIAVISTAVGMLNLFPIPVLDGGHLLMFGYEAVAGRPPAESIMRIAMSLGLAMVLLLMLMATYNDLVRLLVS</sequence>
<dbReference type="Pfam" id="PF02163">
    <property type="entry name" value="Peptidase_M50"/>
    <property type="match status" value="1"/>
</dbReference>
<keyword evidence="5 11" id="KW-0812">Transmembrane</keyword>
<comment type="cofactor">
    <cofactor evidence="1 11">
        <name>Zn(2+)</name>
        <dbReference type="ChEBI" id="CHEBI:29105"/>
    </cofactor>
</comment>
<dbReference type="EMBL" id="WIND01000006">
    <property type="protein sequence ID" value="MSU89929.1"/>
    <property type="molecule type" value="Genomic_DNA"/>
</dbReference>
<feature type="transmembrane region" description="Helical" evidence="11">
    <location>
        <begin position="125"/>
        <end position="144"/>
    </location>
</feature>
<dbReference type="GO" id="GO:0016020">
    <property type="term" value="C:membrane"/>
    <property type="evidence" value="ECO:0007669"/>
    <property type="project" value="UniProtKB-SubCell"/>
</dbReference>
<name>A0A6L5Z0U0_9RHOB</name>
<evidence type="ECO:0000256" key="8">
    <source>
        <dbReference type="ARBA" id="ARBA00022989"/>
    </source>
</evidence>
<comment type="similarity">
    <text evidence="3 11">Belongs to the peptidase M50B family.</text>
</comment>
<evidence type="ECO:0000256" key="10">
    <source>
        <dbReference type="ARBA" id="ARBA00023136"/>
    </source>
</evidence>
<evidence type="ECO:0000256" key="5">
    <source>
        <dbReference type="ARBA" id="ARBA00022692"/>
    </source>
</evidence>
<dbReference type="SMART" id="SM00228">
    <property type="entry name" value="PDZ"/>
    <property type="match status" value="2"/>
</dbReference>
<protein>
    <recommendedName>
        <fullName evidence="11">Zinc metalloprotease</fullName>
        <ecNumber evidence="11">3.4.24.-</ecNumber>
    </recommendedName>
</protein>
<dbReference type="InterPro" id="IPR036034">
    <property type="entry name" value="PDZ_sf"/>
</dbReference>
<comment type="caution">
    <text evidence="13">The sequence shown here is derived from an EMBL/GenBank/DDBJ whole genome shotgun (WGS) entry which is preliminary data.</text>
</comment>
<dbReference type="EC" id="3.4.24.-" evidence="11"/>
<keyword evidence="4 13" id="KW-0645">Protease</keyword>
<evidence type="ECO:0000256" key="1">
    <source>
        <dbReference type="ARBA" id="ARBA00001947"/>
    </source>
</evidence>
<keyword evidence="7 11" id="KW-0862">Zinc</keyword>
<keyword evidence="10 11" id="KW-0472">Membrane</keyword>
<dbReference type="SUPFAM" id="SSF50156">
    <property type="entry name" value="PDZ domain-like"/>
    <property type="match status" value="2"/>
</dbReference>
<evidence type="ECO:0000313" key="13">
    <source>
        <dbReference type="EMBL" id="MSU89929.1"/>
    </source>
</evidence>
<accession>A0A6L5Z0U0</accession>
<evidence type="ECO:0000313" key="14">
    <source>
        <dbReference type="Proteomes" id="UP000474957"/>
    </source>
</evidence>
<dbReference type="AlphaFoldDB" id="A0A6L5Z0U0"/>
<evidence type="ECO:0000259" key="12">
    <source>
        <dbReference type="PROSITE" id="PS50106"/>
    </source>
</evidence>
<dbReference type="Gene3D" id="2.30.42.10">
    <property type="match status" value="2"/>
</dbReference>
<feature type="transmembrane region" description="Helical" evidence="11">
    <location>
        <begin position="418"/>
        <end position="440"/>
    </location>
</feature>
<keyword evidence="14" id="KW-1185">Reference proteome</keyword>
<dbReference type="GO" id="GO:0004222">
    <property type="term" value="F:metalloendopeptidase activity"/>
    <property type="evidence" value="ECO:0007669"/>
    <property type="project" value="InterPro"/>
</dbReference>
<feature type="domain" description="PDZ" evidence="12">
    <location>
        <begin position="155"/>
        <end position="206"/>
    </location>
</feature>